<feature type="domain" description="AMP-dependent synthetase/ligase" evidence="4">
    <location>
        <begin position="17"/>
        <end position="387"/>
    </location>
</feature>
<keyword evidence="2" id="KW-0067">ATP-binding</keyword>
<evidence type="ECO:0000256" key="1">
    <source>
        <dbReference type="ARBA" id="ARBA00022741"/>
    </source>
</evidence>
<dbReference type="Gene3D" id="3.40.50.12780">
    <property type="entry name" value="N-terminal domain of ligase-like"/>
    <property type="match status" value="1"/>
</dbReference>
<dbReference type="GO" id="GO:0005524">
    <property type="term" value="F:ATP binding"/>
    <property type="evidence" value="ECO:0007669"/>
    <property type="project" value="UniProtKB-KW"/>
</dbReference>
<gene>
    <name evidence="5" type="ORF">AUC60_13285</name>
</gene>
<comment type="catalytic activity">
    <reaction evidence="3">
        <text>a long-chain fatty acid + ATP + CoA = a long-chain fatty acyl-CoA + AMP + diphosphate</text>
        <dbReference type="Rhea" id="RHEA:15421"/>
        <dbReference type="ChEBI" id="CHEBI:30616"/>
        <dbReference type="ChEBI" id="CHEBI:33019"/>
        <dbReference type="ChEBI" id="CHEBI:57287"/>
        <dbReference type="ChEBI" id="CHEBI:57560"/>
        <dbReference type="ChEBI" id="CHEBI:83139"/>
        <dbReference type="ChEBI" id="CHEBI:456215"/>
        <dbReference type="EC" id="6.2.1.3"/>
    </reaction>
    <physiologicalReaction direction="left-to-right" evidence="3">
        <dbReference type="Rhea" id="RHEA:15422"/>
    </physiologicalReaction>
</comment>
<evidence type="ECO:0000313" key="5">
    <source>
        <dbReference type="EMBL" id="OUM73288.1"/>
    </source>
</evidence>
<dbReference type="EMBL" id="LOHF01000010">
    <property type="protein sequence ID" value="OUM73288.1"/>
    <property type="molecule type" value="Genomic_DNA"/>
</dbReference>
<accession>A0A1Y3P0E2</accession>
<dbReference type="InterPro" id="IPR000873">
    <property type="entry name" value="AMP-dep_synth/lig_dom"/>
</dbReference>
<keyword evidence="6" id="KW-1185">Reference proteome</keyword>
<evidence type="ECO:0000256" key="3">
    <source>
        <dbReference type="ARBA" id="ARBA00024484"/>
    </source>
</evidence>
<dbReference type="InterPro" id="IPR045851">
    <property type="entry name" value="AMP-bd_C_sf"/>
</dbReference>
<keyword evidence="1" id="KW-0547">Nucleotide-binding</keyword>
<dbReference type="OrthoDB" id="9803968at2"/>
<dbReference type="GO" id="GO:0016020">
    <property type="term" value="C:membrane"/>
    <property type="evidence" value="ECO:0007669"/>
    <property type="project" value="TreeGrafter"/>
</dbReference>
<dbReference type="PANTHER" id="PTHR43272:SF33">
    <property type="entry name" value="AMP-BINDING DOMAIN-CONTAINING PROTEIN-RELATED"/>
    <property type="match status" value="1"/>
</dbReference>
<dbReference type="Pfam" id="PF23562">
    <property type="entry name" value="AMP-binding_C_3"/>
    <property type="match status" value="1"/>
</dbReference>
<dbReference type="Gene3D" id="3.30.300.30">
    <property type="match status" value="1"/>
</dbReference>
<evidence type="ECO:0000313" key="6">
    <source>
        <dbReference type="Proteomes" id="UP000195440"/>
    </source>
</evidence>
<sequence>MTIAVALPLSRFYDREALYPDTRYLVQPLADGRVQSLNWSEAGDQARRAAHWLRRRGLPAGSTIAIISKNCAHWIIADLAIWMAGHVSVPLYPNLTADSVAQVLEHSEAALVFVGKLDDWPAMSRAIKVGLPTIALPICPADAQFDFTWQDLQSWEPIKDNPYGHADQLATIMYTPGTTGMPKGVMHSFGTLAFAATYGSSIFGLGEKDRLFSYLPLCHVAERMFVELASLYGGQTVFFAQSLDTFLPDLKRARPTLLFAVPRIWTRFQMGVFSKIPAARLDLLLSLPVVGKHIGRKVLKGLGLDALKVSLSGAAPVPQTLLHWYRRLGLDVLEVYGMTESCGYSHIGRPAKHKPGWIGQPCPQVEVRIADNGEVLVRSGANMLGYFKDPLKTAETFTHDGFLRTGDKGEQDPEGYLRLTGRLKEIFKTSKGKYVAPAPIENLLAMHSRIEQVCVVGEGLVAPLGVCVLSMCETQGAAGTGRAALDQSLATLMERVNAELDKHSRLHRLVVVKDSWAVENGFLTPTLKIKRTVIEAVYGERFQEWSARPETVVWQE</sequence>
<dbReference type="RefSeq" id="WP_087267937.1">
    <property type="nucleotide sequence ID" value="NZ_JBJGBV010000006.1"/>
</dbReference>
<dbReference type="PANTHER" id="PTHR43272">
    <property type="entry name" value="LONG-CHAIN-FATTY-ACID--COA LIGASE"/>
    <property type="match status" value="1"/>
</dbReference>
<dbReference type="InterPro" id="IPR042099">
    <property type="entry name" value="ANL_N_sf"/>
</dbReference>
<reference evidence="5 6" key="1">
    <citation type="journal article" date="2017" name="Syst. Appl. Microbiol.">
        <title>Pseudomonas caspiana sp. nov., a citrus pathogen in the Pseudomonas syringae phylogenetic group.</title>
        <authorList>
            <person name="Busquets A."/>
            <person name="Gomila M."/>
            <person name="Beiki F."/>
            <person name="Mulet M."/>
            <person name="Rahimian H."/>
            <person name="Garcia-Valdes E."/>
            <person name="Lalucat J."/>
        </authorList>
    </citation>
    <scope>NUCLEOTIDE SEQUENCE [LARGE SCALE GENOMIC DNA]</scope>
    <source>
        <strain evidence="5 6">FBF102</strain>
    </source>
</reference>
<protein>
    <submittedName>
        <fullName evidence="5">AMP-binding protein</fullName>
    </submittedName>
</protein>
<dbReference type="AlphaFoldDB" id="A0A1Y3P0E2"/>
<organism evidence="5 6">
    <name type="scientific">Pseudomonas caspiana</name>
    <dbReference type="NCBI Taxonomy" id="1451454"/>
    <lineage>
        <taxon>Bacteria</taxon>
        <taxon>Pseudomonadati</taxon>
        <taxon>Pseudomonadota</taxon>
        <taxon>Gammaproteobacteria</taxon>
        <taxon>Pseudomonadales</taxon>
        <taxon>Pseudomonadaceae</taxon>
        <taxon>Pseudomonas</taxon>
    </lineage>
</organism>
<dbReference type="GO" id="GO:0004467">
    <property type="term" value="F:long-chain fatty acid-CoA ligase activity"/>
    <property type="evidence" value="ECO:0007669"/>
    <property type="project" value="UniProtKB-EC"/>
</dbReference>
<comment type="caution">
    <text evidence="5">The sequence shown here is derived from an EMBL/GenBank/DDBJ whole genome shotgun (WGS) entry which is preliminary data.</text>
</comment>
<dbReference type="Proteomes" id="UP000195440">
    <property type="component" value="Unassembled WGS sequence"/>
</dbReference>
<proteinExistence type="predicted"/>
<dbReference type="Pfam" id="PF00501">
    <property type="entry name" value="AMP-binding"/>
    <property type="match status" value="1"/>
</dbReference>
<dbReference type="SUPFAM" id="SSF56801">
    <property type="entry name" value="Acetyl-CoA synthetase-like"/>
    <property type="match status" value="1"/>
</dbReference>
<evidence type="ECO:0000259" key="4">
    <source>
        <dbReference type="Pfam" id="PF00501"/>
    </source>
</evidence>
<evidence type="ECO:0000256" key="2">
    <source>
        <dbReference type="ARBA" id="ARBA00022840"/>
    </source>
</evidence>
<name>A0A1Y3P0E2_9PSED</name>